<sequence length="353" mass="39503">MAVDDVGGDDGRPAAPALPDLAQVVEIVVQAPGRPRVRHEALHAQVAVEPYIGRDIRARFERAEAIEWPRQQRRQFLRRHGADDDVRVQPFPAGQYDTLRTRLAQDGCDGSARAHAAARILDDLRRLRGVKIAQADHAETEMQAAVAGQLRVDAQQRRGRAAFQRHVRHDHRREPPPPVDHPLAHALVAQEVQHRHAVQRVDLFLAERHAAQGDAAHRQVIRQCEAGCRQQRRHEAEWRRQRPVAQPDGARPARDGEHLARLPADQATGAQPLQEREHVVVFGVKDVRADVDGVTRDGLDPAGRAPAQARRALQHGHAQATVGQRHRARQARQAAADHHRFLHLRPSIVRSAM</sequence>
<feature type="region of interest" description="Disordered" evidence="1">
    <location>
        <begin position="234"/>
        <end position="255"/>
    </location>
</feature>
<dbReference type="InParanoid" id="B9TJX6"/>
<feature type="non-terminal residue" evidence="2">
    <location>
        <position position="353"/>
    </location>
</feature>
<dbReference type="Proteomes" id="UP000008311">
    <property type="component" value="Unassembled WGS sequence"/>
</dbReference>
<reference evidence="3" key="1">
    <citation type="journal article" date="2010" name="Nat. Biotechnol.">
        <title>Draft genome sequence of the oilseed species Ricinus communis.</title>
        <authorList>
            <person name="Chan A.P."/>
            <person name="Crabtree J."/>
            <person name="Zhao Q."/>
            <person name="Lorenzi H."/>
            <person name="Orvis J."/>
            <person name="Puiu D."/>
            <person name="Melake-Berhan A."/>
            <person name="Jones K.M."/>
            <person name="Redman J."/>
            <person name="Chen G."/>
            <person name="Cahoon E.B."/>
            <person name="Gedil M."/>
            <person name="Stanke M."/>
            <person name="Haas B.J."/>
            <person name="Wortman J.R."/>
            <person name="Fraser-Liggett C.M."/>
            <person name="Ravel J."/>
            <person name="Rabinowicz P.D."/>
        </authorList>
    </citation>
    <scope>NUCLEOTIDE SEQUENCE [LARGE SCALE GENOMIC DNA]</scope>
    <source>
        <strain evidence="3">cv. Hale</strain>
    </source>
</reference>
<keyword evidence="3" id="KW-1185">Reference proteome</keyword>
<protein>
    <submittedName>
        <fullName evidence="2">Uncharacterized protein</fullName>
    </submittedName>
</protein>
<evidence type="ECO:0000313" key="2">
    <source>
        <dbReference type="EMBL" id="EEF23838.1"/>
    </source>
</evidence>
<dbReference type="EMBL" id="EQ984464">
    <property type="protein sequence ID" value="EEF23838.1"/>
    <property type="molecule type" value="Genomic_DNA"/>
</dbReference>
<organism evidence="2 3">
    <name type="scientific">Ricinus communis</name>
    <name type="common">Castor bean</name>
    <dbReference type="NCBI Taxonomy" id="3988"/>
    <lineage>
        <taxon>Eukaryota</taxon>
        <taxon>Viridiplantae</taxon>
        <taxon>Streptophyta</taxon>
        <taxon>Embryophyta</taxon>
        <taxon>Tracheophyta</taxon>
        <taxon>Spermatophyta</taxon>
        <taxon>Magnoliopsida</taxon>
        <taxon>eudicotyledons</taxon>
        <taxon>Gunneridae</taxon>
        <taxon>Pentapetalae</taxon>
        <taxon>rosids</taxon>
        <taxon>fabids</taxon>
        <taxon>Malpighiales</taxon>
        <taxon>Euphorbiaceae</taxon>
        <taxon>Acalyphoideae</taxon>
        <taxon>Acalypheae</taxon>
        <taxon>Ricinus</taxon>
    </lineage>
</organism>
<gene>
    <name evidence="2" type="ORF">RCOM_1795670</name>
</gene>
<proteinExistence type="predicted"/>
<evidence type="ECO:0000256" key="1">
    <source>
        <dbReference type="SAM" id="MobiDB-lite"/>
    </source>
</evidence>
<evidence type="ECO:0000313" key="3">
    <source>
        <dbReference type="Proteomes" id="UP000008311"/>
    </source>
</evidence>
<dbReference type="AlphaFoldDB" id="B9TJX6"/>
<accession>B9TJX6</accession>
<name>B9TJX6_RICCO</name>